<proteinExistence type="predicted"/>
<gene>
    <name evidence="1" type="primary">Bm14222</name>
    <name evidence="1" type="ORF">BM_Bm14222</name>
</gene>
<reference evidence="1" key="2">
    <citation type="submission" date="2012-12" db="EMBL/GenBank/DDBJ databases">
        <authorList>
            <person name="Gao Y.W."/>
            <person name="Fan S.T."/>
            <person name="Sun H.T."/>
            <person name="Wang Z."/>
            <person name="Gao X.L."/>
            <person name="Li Y.G."/>
            <person name="Wang T.C."/>
            <person name="Zhang K."/>
            <person name="Xu W.W."/>
            <person name="Yu Z.J."/>
            <person name="Xia X.Z."/>
        </authorList>
    </citation>
    <scope>NUCLEOTIDE SEQUENCE</scope>
    <source>
        <strain evidence="1">FR3</strain>
    </source>
</reference>
<name>A0A0J9XWF5_BRUMA</name>
<dbReference type="AlphaFoldDB" id="A0A0J9XWF5"/>
<accession>A0A0J9XWF5</accession>
<sequence>MHTNSRFSTKDKSDDKAGVRVFLVSYEENEEMMAFWVRHVSETATVIKLQPGKNFIQLIQKSTSLMCCQFSLHNRKLTQDRQYNEKYLSK</sequence>
<evidence type="ECO:0000313" key="1">
    <source>
        <dbReference type="EMBL" id="CDP97232.1"/>
    </source>
</evidence>
<organism evidence="1">
    <name type="scientific">Brugia malayi</name>
    <name type="common">Filarial nematode worm</name>
    <dbReference type="NCBI Taxonomy" id="6279"/>
    <lineage>
        <taxon>Eukaryota</taxon>
        <taxon>Metazoa</taxon>
        <taxon>Ecdysozoa</taxon>
        <taxon>Nematoda</taxon>
        <taxon>Chromadorea</taxon>
        <taxon>Rhabditida</taxon>
        <taxon>Spirurina</taxon>
        <taxon>Spiruromorpha</taxon>
        <taxon>Filarioidea</taxon>
        <taxon>Onchocercidae</taxon>
        <taxon>Brugia</taxon>
    </lineage>
</organism>
<protein>
    <submittedName>
        <fullName evidence="1">Bm14222</fullName>
    </submittedName>
</protein>
<reference evidence="1" key="1">
    <citation type="journal article" date="2007" name="Science">
        <title>Draft genome of the filarial nematode parasite Brugia malayi.</title>
        <authorList>
            <person name="Ghedin E."/>
            <person name="Wang S."/>
            <person name="Spiro D."/>
            <person name="Caler E."/>
            <person name="Zhao Q."/>
            <person name="Crabtree J."/>
            <person name="Allen J.E."/>
            <person name="Delcher A.L."/>
            <person name="Guiliano D.B."/>
            <person name="Miranda-Saavedra D."/>
            <person name="Angiuoli S.V."/>
            <person name="Creasy T."/>
            <person name="Amedeo P."/>
            <person name="Haas B."/>
            <person name="El-Sayed N.M."/>
            <person name="Wortman J.R."/>
            <person name="Feldblyum T."/>
            <person name="Tallon L."/>
            <person name="Schatz M."/>
            <person name="Shumway M."/>
            <person name="Koo H."/>
            <person name="Salzberg S.L."/>
            <person name="Schobel S."/>
            <person name="Pertea M."/>
            <person name="Pop M."/>
            <person name="White O."/>
            <person name="Barton G.J."/>
            <person name="Carlow C.K."/>
            <person name="Crawford M.J."/>
            <person name="Daub J."/>
            <person name="Dimmic M.W."/>
            <person name="Estes C.F."/>
            <person name="Foster J.M."/>
            <person name="Ganatra M."/>
            <person name="Gregory W.F."/>
            <person name="Johnson N.M."/>
            <person name="Jin J."/>
            <person name="Komuniecki R."/>
            <person name="Korf I."/>
            <person name="Kumar S."/>
            <person name="Laney S."/>
            <person name="Li B.W."/>
            <person name="Li W."/>
            <person name="Lindblom T.H."/>
            <person name="Lustigman S."/>
            <person name="Ma D."/>
            <person name="Maina C.V."/>
            <person name="Martin D.M."/>
            <person name="McCarter J.P."/>
            <person name="McReynolds L."/>
            <person name="Mitreva M."/>
            <person name="Nutman T.B."/>
            <person name="Parkinson J."/>
            <person name="Peregrin-Alvarez J.M."/>
            <person name="Poole C."/>
            <person name="Ren Q."/>
            <person name="Saunders L."/>
            <person name="Sluder A.E."/>
            <person name="Smith K."/>
            <person name="Stanke M."/>
            <person name="Unnasch T.R."/>
            <person name="Ware J."/>
            <person name="Wei A.D."/>
            <person name="Weil G."/>
            <person name="Williams D.J."/>
            <person name="Zhang Y."/>
            <person name="Williams S.A."/>
            <person name="Fraser-Liggett C."/>
            <person name="Slatko B."/>
            <person name="Blaxter M.L."/>
            <person name="Scott A.L."/>
        </authorList>
    </citation>
    <scope>NUCLEOTIDE SEQUENCE</scope>
    <source>
        <strain evidence="1">FR3</strain>
    </source>
</reference>
<dbReference type="EMBL" id="LN856980">
    <property type="protein sequence ID" value="CDP97232.1"/>
    <property type="molecule type" value="Genomic_DNA"/>
</dbReference>